<keyword evidence="4" id="KW-1185">Reference proteome</keyword>
<accession>A0AAD7YFW8</accession>
<evidence type="ECO:0000259" key="2">
    <source>
        <dbReference type="SMART" id="SM00343"/>
    </source>
</evidence>
<dbReference type="EMBL" id="JARGEI010000019">
    <property type="protein sequence ID" value="KAJ8714525.1"/>
    <property type="molecule type" value="Genomic_DNA"/>
</dbReference>
<organism evidence="3 4">
    <name type="scientific">Mythimna separata</name>
    <name type="common">Oriental armyworm</name>
    <name type="synonym">Pseudaletia separata</name>
    <dbReference type="NCBI Taxonomy" id="271217"/>
    <lineage>
        <taxon>Eukaryota</taxon>
        <taxon>Metazoa</taxon>
        <taxon>Ecdysozoa</taxon>
        <taxon>Arthropoda</taxon>
        <taxon>Hexapoda</taxon>
        <taxon>Insecta</taxon>
        <taxon>Pterygota</taxon>
        <taxon>Neoptera</taxon>
        <taxon>Endopterygota</taxon>
        <taxon>Lepidoptera</taxon>
        <taxon>Glossata</taxon>
        <taxon>Ditrysia</taxon>
        <taxon>Noctuoidea</taxon>
        <taxon>Noctuidae</taxon>
        <taxon>Noctuinae</taxon>
        <taxon>Hadenini</taxon>
        <taxon>Mythimna</taxon>
    </lineage>
</organism>
<feature type="region of interest" description="Disordered" evidence="1">
    <location>
        <begin position="1"/>
        <end position="25"/>
    </location>
</feature>
<evidence type="ECO:0000313" key="3">
    <source>
        <dbReference type="EMBL" id="KAJ8714525.1"/>
    </source>
</evidence>
<name>A0AAD7YFW8_MYTSE</name>
<dbReference type="SMART" id="SM00343">
    <property type="entry name" value="ZnF_C2HC"/>
    <property type="match status" value="2"/>
</dbReference>
<dbReference type="CDD" id="cd00303">
    <property type="entry name" value="retropepsin_like"/>
    <property type="match status" value="1"/>
</dbReference>
<feature type="domain" description="CCHC-type" evidence="2">
    <location>
        <begin position="330"/>
        <end position="346"/>
    </location>
</feature>
<comment type="caution">
    <text evidence="3">The sequence shown here is derived from an EMBL/GenBank/DDBJ whole genome shotgun (WGS) entry which is preliminary data.</text>
</comment>
<dbReference type="GO" id="GO:0003676">
    <property type="term" value="F:nucleic acid binding"/>
    <property type="evidence" value="ECO:0007669"/>
    <property type="project" value="InterPro"/>
</dbReference>
<dbReference type="SUPFAM" id="SSF57756">
    <property type="entry name" value="Retrovirus zinc finger-like domains"/>
    <property type="match status" value="1"/>
</dbReference>
<feature type="region of interest" description="Disordered" evidence="1">
    <location>
        <begin position="263"/>
        <end position="323"/>
    </location>
</feature>
<dbReference type="GO" id="GO:0008270">
    <property type="term" value="F:zinc ion binding"/>
    <property type="evidence" value="ECO:0007669"/>
    <property type="project" value="InterPro"/>
</dbReference>
<protein>
    <recommendedName>
        <fullName evidence="2">CCHC-type domain-containing protein</fullName>
    </recommendedName>
</protein>
<dbReference type="AlphaFoldDB" id="A0AAD7YFW8"/>
<dbReference type="Proteomes" id="UP001231518">
    <property type="component" value="Chromosome 13"/>
</dbReference>
<dbReference type="InterPro" id="IPR036875">
    <property type="entry name" value="Znf_CCHC_sf"/>
</dbReference>
<evidence type="ECO:0000256" key="1">
    <source>
        <dbReference type="SAM" id="MobiDB-lite"/>
    </source>
</evidence>
<proteinExistence type="predicted"/>
<dbReference type="Gene3D" id="2.40.70.10">
    <property type="entry name" value="Acid Proteases"/>
    <property type="match status" value="1"/>
</dbReference>
<sequence>MPPITRRAHADDKENEGSSSDEETHAAANPACLNITATATQSPATISNMISMSEEQLTRLLTSVMRSVATPTPFCGDATGPTQPTATQAGSTVYEMHGIHSNFTRCTARFDGAARSTEALEAFVESVLVFKECASVSDEHALRGLPMLLTGDAAVWWQGVKPTVKTWDDAIRRLRFMYGAPRPAHRIFREIFAREQSDGDSVDSFISRVRSEMSRIPYNIPDVMQVDIVYGLLHRKIRKRVSRDSVSSVDCLLERARYVEETLSEVRHSKSPSPSTSISNDTANTAKSRNVEVNDPSASTDSRRNLSRASDSSSNIRNDTNSNTKRIRPRCIFCKRFGHSIDECRNKTKPGDQGSNAPPSCYGCGREGVIRSKCPTCTGTPSADKVSFQSAITHVSELSQPTVKIGVEGLVGVAVLDTGATESLASPGLYKILLDSGTTFTKTRRNLGLADETQQVRDLLSCDTNVTIQGRVFPITFLVIPEADNRTLLGQDFIARAGIIVDLQHKCWHFSSSPEQKFLFVQSFSLTSTSDAELKQVNTTGLALREDGGTKLSPARRTQVSQLRTKRVERFATKGPPTTHAADIRVDAKQELTASPPRMSQGKRELLDGELESTDDPFRGRGWSKRGYLMCDGTLHRIRARYFRPGMKPFVSDRNFKRCAAYQRYQIDNRKPAGLLQAPTHEGKRAPIEYKVGDLVLLKTQGMNNVSPRQSAECIPRRDGPYRIREVVSPTTYLVEGVTTGEHVGRYHVSDMTPFIGDVGAPVRRKRRRGRPRRVCC</sequence>
<feature type="domain" description="CCHC-type" evidence="2">
    <location>
        <begin position="360"/>
        <end position="376"/>
    </location>
</feature>
<dbReference type="SUPFAM" id="SSF50630">
    <property type="entry name" value="Acid proteases"/>
    <property type="match status" value="1"/>
</dbReference>
<evidence type="ECO:0000313" key="4">
    <source>
        <dbReference type="Proteomes" id="UP001231518"/>
    </source>
</evidence>
<dbReference type="Gene3D" id="4.10.60.10">
    <property type="entry name" value="Zinc finger, CCHC-type"/>
    <property type="match status" value="1"/>
</dbReference>
<feature type="compositionally biased region" description="Polar residues" evidence="1">
    <location>
        <begin position="307"/>
        <end position="323"/>
    </location>
</feature>
<dbReference type="InterPro" id="IPR001878">
    <property type="entry name" value="Znf_CCHC"/>
</dbReference>
<gene>
    <name evidence="3" type="ORF">PYW07_002750</name>
</gene>
<dbReference type="InterPro" id="IPR021109">
    <property type="entry name" value="Peptidase_aspartic_dom_sf"/>
</dbReference>
<reference evidence="3" key="1">
    <citation type="submission" date="2023-03" db="EMBL/GenBank/DDBJ databases">
        <title>Chromosome-level genomes of two armyworms, Mythimna separata and Mythimna loreyi, provide insights into the biosynthesis and reception of sex pheromones.</title>
        <authorList>
            <person name="Zhao H."/>
        </authorList>
    </citation>
    <scope>NUCLEOTIDE SEQUENCE</scope>
    <source>
        <strain evidence="3">BeijingLab</strain>
        <tissue evidence="3">Pupa</tissue>
    </source>
</reference>